<feature type="transmembrane region" description="Helical" evidence="10">
    <location>
        <begin position="689"/>
        <end position="709"/>
    </location>
</feature>
<name>A0A2A3E1G2_APICC</name>
<feature type="transmembrane region" description="Helical" evidence="10">
    <location>
        <begin position="343"/>
        <end position="363"/>
    </location>
</feature>
<evidence type="ECO:0000256" key="10">
    <source>
        <dbReference type="SAM" id="Phobius"/>
    </source>
</evidence>
<dbReference type="GO" id="GO:0005549">
    <property type="term" value="F:odorant binding"/>
    <property type="evidence" value="ECO:0007669"/>
    <property type="project" value="InterPro"/>
</dbReference>
<feature type="transmembrane region" description="Helical" evidence="10">
    <location>
        <begin position="127"/>
        <end position="147"/>
    </location>
</feature>
<dbReference type="GO" id="GO:0004984">
    <property type="term" value="F:olfactory receptor activity"/>
    <property type="evidence" value="ECO:0007669"/>
    <property type="project" value="InterPro"/>
</dbReference>
<gene>
    <name evidence="11" type="ORF">APICC_01795</name>
</gene>
<feature type="transmembrane region" description="Helical" evidence="10">
    <location>
        <begin position="598"/>
        <end position="618"/>
    </location>
</feature>
<feature type="transmembrane region" description="Helical" evidence="10">
    <location>
        <begin position="35"/>
        <end position="58"/>
    </location>
</feature>
<keyword evidence="4 10" id="KW-0812">Transmembrane</keyword>
<reference evidence="11 12" key="1">
    <citation type="submission" date="2014-07" db="EMBL/GenBank/DDBJ databases">
        <title>Genomic and transcriptomic analysis on Apis cerana provide comprehensive insights into honey bee biology.</title>
        <authorList>
            <person name="Diao Q."/>
            <person name="Sun L."/>
            <person name="Zheng H."/>
            <person name="Zheng H."/>
            <person name="Xu S."/>
            <person name="Wang S."/>
            <person name="Zeng Z."/>
            <person name="Hu F."/>
            <person name="Su S."/>
            <person name="Wu J."/>
        </authorList>
    </citation>
    <scope>NUCLEOTIDE SEQUENCE [LARGE SCALE GENOMIC DNA]</scope>
    <source>
        <tissue evidence="11">Pupae without intestine</tissue>
    </source>
</reference>
<dbReference type="STRING" id="94128.A0A2A3E1G2"/>
<dbReference type="Pfam" id="PF02949">
    <property type="entry name" value="7tm_6"/>
    <property type="match status" value="3"/>
</dbReference>
<evidence type="ECO:0000256" key="9">
    <source>
        <dbReference type="ARBA" id="ARBA00023224"/>
    </source>
</evidence>
<evidence type="ECO:0000256" key="7">
    <source>
        <dbReference type="ARBA" id="ARBA00023136"/>
    </source>
</evidence>
<evidence type="ECO:0000256" key="6">
    <source>
        <dbReference type="ARBA" id="ARBA00022989"/>
    </source>
</evidence>
<evidence type="ECO:0000256" key="3">
    <source>
        <dbReference type="ARBA" id="ARBA00022606"/>
    </source>
</evidence>
<organism evidence="11 12">
    <name type="scientific">Apis cerana cerana</name>
    <name type="common">Oriental honeybee</name>
    <dbReference type="NCBI Taxonomy" id="94128"/>
    <lineage>
        <taxon>Eukaryota</taxon>
        <taxon>Metazoa</taxon>
        <taxon>Ecdysozoa</taxon>
        <taxon>Arthropoda</taxon>
        <taxon>Hexapoda</taxon>
        <taxon>Insecta</taxon>
        <taxon>Pterygota</taxon>
        <taxon>Neoptera</taxon>
        <taxon>Endopterygota</taxon>
        <taxon>Hymenoptera</taxon>
        <taxon>Apocrita</taxon>
        <taxon>Aculeata</taxon>
        <taxon>Apoidea</taxon>
        <taxon>Anthophila</taxon>
        <taxon>Apidae</taxon>
        <taxon>Apis</taxon>
    </lineage>
</organism>
<accession>A0A2A3E1G2</accession>
<proteinExistence type="predicted"/>
<dbReference type="InterPro" id="IPR004117">
    <property type="entry name" value="7tm6_olfct_rcpt"/>
</dbReference>
<feature type="transmembrane region" description="Helical" evidence="10">
    <location>
        <begin position="433"/>
        <end position="453"/>
    </location>
</feature>
<evidence type="ECO:0000313" key="12">
    <source>
        <dbReference type="Proteomes" id="UP000242457"/>
    </source>
</evidence>
<evidence type="ECO:0000256" key="2">
    <source>
        <dbReference type="ARBA" id="ARBA00022475"/>
    </source>
</evidence>
<dbReference type="GO" id="GO:0005886">
    <property type="term" value="C:plasma membrane"/>
    <property type="evidence" value="ECO:0007669"/>
    <property type="project" value="UniProtKB-SubCell"/>
</dbReference>
<feature type="transmembrane region" description="Helical" evidence="10">
    <location>
        <begin position="203"/>
        <end position="223"/>
    </location>
</feature>
<feature type="transmembrane region" description="Helical" evidence="10">
    <location>
        <begin position="660"/>
        <end position="683"/>
    </location>
</feature>
<feature type="transmembrane region" description="Helical" evidence="10">
    <location>
        <begin position="291"/>
        <end position="312"/>
    </location>
</feature>
<keyword evidence="2" id="KW-1003">Cell membrane</keyword>
<dbReference type="AlphaFoldDB" id="A0A2A3E1G2"/>
<sequence>MGPIILPAPFPVDTEYPFHINSTIIKIIIYLQQSLLIFQCAGHLCISIFCALLLWFTAARFECLIVELQKITNIGMLIICIKKQLRLRRYAKKVVNSFRFMIVYAIGVSTFALTLYGIIMIVKAPLIMKIESVTLSFVLLLQIYIYAWPADHMKDMSNFLHIMLKQLTPEKVIHITWISVAITFCWPLPANSTKIQVFMFKTLQIISIINAFILLLPLLYSVFLHFDDIVVVFKSIALCVGLSQMIIQTAICFVKYDILQHVIEEMITYVKEAQQYEKKIFHKYIKKCYTFYGYSIVCMYLTGVAFIIGPAFSPVSFPADAEYPFQINYKLVKVIIYLQQTLVGFQCTAHVCLSVFGALLLWFTAARFECLAVELKKISNIYMLIDCIKKQLHIRRYAKRVVISFRFIILCAIGISTFALTLGGVIMIKKAPFIVKVQFITLILTLLTEIYMYTWPADHMKDMSINVSQSVYNITWYKQTLRMQKDVLNVLMYQQPIILSINCILPELSLHYYCSHVIEEMIICIKAAQQYEEKIFHKYIEKCYTFYACSITCMYLTTTAFIIGPAFSSASFPIDAEYPFQINYTLVKIIIYLQQTLVGYQCAAHVCLCIFGALLLWFTAARFECLAMELQKITNIGMLIACVKKQLHIRRYAKKVVISFRFIILYAIAVSTFVLILDGIIMIMKASLIVKVQFITLSLSMLTEIYIYAWPADYMKDMSTNVSKSIYNITWYKQTLRMQKDLLNVLVYQRPIIFSVNCILPELSLHYYCSHVVEEMIIYVKEAQQYEKKIFYKYIEKCHTFYGCSIACMYLTAIAFVIGPVFSPASFPADAEYPFQIKNIPMKIIIYLQQSLIAFQCAGHACLSIFGALLLWFASARFECLAVELQKTTDIGMLIVCVKKQLHIRRYAKKVINGFPFIIFNVIGLSTIVLTLASIILITNVPKILKYQFVVIFMTLLTEIYMYTRPGDYITDMVNDFPLHIINWEKLVDFCI</sequence>
<protein>
    <recommendedName>
        <fullName evidence="13">Odorant receptor</fullName>
    </recommendedName>
</protein>
<feature type="transmembrane region" description="Helical" evidence="10">
    <location>
        <begin position="405"/>
        <end position="427"/>
    </location>
</feature>
<feature type="transmembrane region" description="Helical" evidence="10">
    <location>
        <begin position="102"/>
        <end position="121"/>
    </location>
</feature>
<dbReference type="EMBL" id="KZ288469">
    <property type="protein sequence ID" value="PBC25364.1"/>
    <property type="molecule type" value="Genomic_DNA"/>
</dbReference>
<feature type="transmembrane region" description="Helical" evidence="10">
    <location>
        <begin position="544"/>
        <end position="567"/>
    </location>
</feature>
<dbReference type="OrthoDB" id="7179992at2759"/>
<evidence type="ECO:0008006" key="13">
    <source>
        <dbReference type="Google" id="ProtNLM"/>
    </source>
</evidence>
<evidence type="ECO:0000256" key="4">
    <source>
        <dbReference type="ARBA" id="ARBA00022692"/>
    </source>
</evidence>
<keyword evidence="9" id="KW-0807">Transducer</keyword>
<feature type="transmembrane region" description="Helical" evidence="10">
    <location>
        <begin position="801"/>
        <end position="822"/>
    </location>
</feature>
<keyword evidence="12" id="KW-1185">Reference proteome</keyword>
<dbReference type="GO" id="GO:0007165">
    <property type="term" value="P:signal transduction"/>
    <property type="evidence" value="ECO:0007669"/>
    <property type="project" value="UniProtKB-KW"/>
</dbReference>
<feature type="transmembrane region" description="Helical" evidence="10">
    <location>
        <begin position="944"/>
        <end position="963"/>
    </location>
</feature>
<feature type="transmembrane region" description="Helical" evidence="10">
    <location>
        <begin position="915"/>
        <end position="938"/>
    </location>
</feature>
<evidence type="ECO:0000313" key="11">
    <source>
        <dbReference type="EMBL" id="PBC25364.1"/>
    </source>
</evidence>
<dbReference type="PANTHER" id="PTHR21137">
    <property type="entry name" value="ODORANT RECEPTOR"/>
    <property type="match status" value="1"/>
</dbReference>
<comment type="subcellular location">
    <subcellularLocation>
        <location evidence="1">Cell membrane</location>
        <topology evidence="1">Multi-pass membrane protein</topology>
    </subcellularLocation>
</comment>
<keyword evidence="6 10" id="KW-1133">Transmembrane helix</keyword>
<dbReference type="Proteomes" id="UP000242457">
    <property type="component" value="Unassembled WGS sequence"/>
</dbReference>
<keyword evidence="7 10" id="KW-0472">Membrane</keyword>
<dbReference type="PANTHER" id="PTHR21137:SF35">
    <property type="entry name" value="ODORANT RECEPTOR 19A-RELATED"/>
    <property type="match status" value="1"/>
</dbReference>
<feature type="transmembrane region" description="Helical" evidence="10">
    <location>
        <begin position="852"/>
        <end position="874"/>
    </location>
</feature>
<evidence type="ECO:0000256" key="5">
    <source>
        <dbReference type="ARBA" id="ARBA00022725"/>
    </source>
</evidence>
<keyword evidence="8" id="KW-0675">Receptor</keyword>
<keyword evidence="5" id="KW-0552">Olfaction</keyword>
<evidence type="ECO:0000256" key="1">
    <source>
        <dbReference type="ARBA" id="ARBA00004651"/>
    </source>
</evidence>
<keyword evidence="3" id="KW-0716">Sensory transduction</keyword>
<evidence type="ECO:0000256" key="8">
    <source>
        <dbReference type="ARBA" id="ARBA00023170"/>
    </source>
</evidence>